<evidence type="ECO:0000313" key="1">
    <source>
        <dbReference type="EMBL" id="KAL3586216.1"/>
    </source>
</evidence>
<dbReference type="Proteomes" id="UP000309997">
    <property type="component" value="Unassembled WGS sequence"/>
</dbReference>
<accession>A0ACC4C491</accession>
<comment type="caution">
    <text evidence="1">The sequence shown here is derived from an EMBL/GenBank/DDBJ whole genome shotgun (WGS) entry which is preliminary data.</text>
</comment>
<proteinExistence type="predicted"/>
<reference evidence="1 2" key="1">
    <citation type="journal article" date="2024" name="Plant Biotechnol. J.">
        <title>Genome and CRISPR/Cas9 system of a widespread forest tree (Populus alba) in the world.</title>
        <authorList>
            <person name="Liu Y.J."/>
            <person name="Jiang P.F."/>
            <person name="Han X.M."/>
            <person name="Li X.Y."/>
            <person name="Wang H.M."/>
            <person name="Wang Y.J."/>
            <person name="Wang X.X."/>
            <person name="Zeng Q.Y."/>
        </authorList>
    </citation>
    <scope>NUCLEOTIDE SEQUENCE [LARGE SCALE GENOMIC DNA]</scope>
    <source>
        <strain evidence="2">cv. PAL-ZL1</strain>
    </source>
</reference>
<name>A0ACC4C491_POPAL</name>
<gene>
    <name evidence="1" type="ORF">D5086_013083</name>
</gene>
<organism evidence="1 2">
    <name type="scientific">Populus alba</name>
    <name type="common">White poplar</name>
    <dbReference type="NCBI Taxonomy" id="43335"/>
    <lineage>
        <taxon>Eukaryota</taxon>
        <taxon>Viridiplantae</taxon>
        <taxon>Streptophyta</taxon>
        <taxon>Embryophyta</taxon>
        <taxon>Tracheophyta</taxon>
        <taxon>Spermatophyta</taxon>
        <taxon>Magnoliopsida</taxon>
        <taxon>eudicotyledons</taxon>
        <taxon>Gunneridae</taxon>
        <taxon>Pentapetalae</taxon>
        <taxon>rosids</taxon>
        <taxon>fabids</taxon>
        <taxon>Malpighiales</taxon>
        <taxon>Salicaceae</taxon>
        <taxon>Saliceae</taxon>
        <taxon>Populus</taxon>
    </lineage>
</organism>
<sequence>MLTLTYKAREMDASLVLTDQHSSQYVYYYSTDLLTFQDQQDQSFQWSLNASVKTVSLYCFHTYHYINTNGSSDGESTYRDKIWNAKKREDLYTYIPVVTCCINQDQMLVERRWGFCCRLRVSLLRWLNDL</sequence>
<keyword evidence="2" id="KW-1185">Reference proteome</keyword>
<dbReference type="EMBL" id="RCHU02000006">
    <property type="protein sequence ID" value="KAL3586216.1"/>
    <property type="molecule type" value="Genomic_DNA"/>
</dbReference>
<evidence type="ECO:0000313" key="2">
    <source>
        <dbReference type="Proteomes" id="UP000309997"/>
    </source>
</evidence>
<protein>
    <submittedName>
        <fullName evidence="1">Uncharacterized protein</fullName>
    </submittedName>
</protein>